<evidence type="ECO:0000313" key="3">
    <source>
        <dbReference type="Proteomes" id="UP001419268"/>
    </source>
</evidence>
<protein>
    <recommendedName>
        <fullName evidence="4">Secreted protein</fullName>
    </recommendedName>
</protein>
<name>A0AAP0KCX4_9MAGN</name>
<evidence type="ECO:0000256" key="1">
    <source>
        <dbReference type="SAM" id="SignalP"/>
    </source>
</evidence>
<dbReference type="EMBL" id="JBBNAG010000003">
    <property type="protein sequence ID" value="KAK9148890.1"/>
    <property type="molecule type" value="Genomic_DNA"/>
</dbReference>
<reference evidence="2 3" key="1">
    <citation type="submission" date="2024-01" db="EMBL/GenBank/DDBJ databases">
        <title>Genome assemblies of Stephania.</title>
        <authorList>
            <person name="Yang L."/>
        </authorList>
    </citation>
    <scope>NUCLEOTIDE SEQUENCE [LARGE SCALE GENOMIC DNA]</scope>
    <source>
        <strain evidence="2">JXDWG</strain>
        <tissue evidence="2">Leaf</tissue>
    </source>
</reference>
<proteinExistence type="predicted"/>
<evidence type="ECO:0000313" key="2">
    <source>
        <dbReference type="EMBL" id="KAK9148890.1"/>
    </source>
</evidence>
<sequence>MMVFMLRSLVKVLCSLVSNPVASLTTMLYYSDRLPRNVNLERLVRSDLLTRDNYLVHFIINMLRCLW</sequence>
<feature type="signal peptide" evidence="1">
    <location>
        <begin position="1"/>
        <end position="23"/>
    </location>
</feature>
<keyword evidence="1" id="KW-0732">Signal</keyword>
<keyword evidence="3" id="KW-1185">Reference proteome</keyword>
<gene>
    <name evidence="2" type="ORF">Scep_007647</name>
</gene>
<organism evidence="2 3">
    <name type="scientific">Stephania cephalantha</name>
    <dbReference type="NCBI Taxonomy" id="152367"/>
    <lineage>
        <taxon>Eukaryota</taxon>
        <taxon>Viridiplantae</taxon>
        <taxon>Streptophyta</taxon>
        <taxon>Embryophyta</taxon>
        <taxon>Tracheophyta</taxon>
        <taxon>Spermatophyta</taxon>
        <taxon>Magnoliopsida</taxon>
        <taxon>Ranunculales</taxon>
        <taxon>Menispermaceae</taxon>
        <taxon>Menispermoideae</taxon>
        <taxon>Cissampelideae</taxon>
        <taxon>Stephania</taxon>
    </lineage>
</organism>
<dbReference type="PANTHER" id="PTHR37900:SF5">
    <property type="entry name" value="OS02G0159250 PROTEIN"/>
    <property type="match status" value="1"/>
</dbReference>
<accession>A0AAP0KCX4</accession>
<dbReference type="PANTHER" id="PTHR37900">
    <property type="match status" value="1"/>
</dbReference>
<evidence type="ECO:0008006" key="4">
    <source>
        <dbReference type="Google" id="ProtNLM"/>
    </source>
</evidence>
<feature type="chain" id="PRO_5042853040" description="Secreted protein" evidence="1">
    <location>
        <begin position="24"/>
        <end position="67"/>
    </location>
</feature>
<dbReference type="Proteomes" id="UP001419268">
    <property type="component" value="Unassembled WGS sequence"/>
</dbReference>
<comment type="caution">
    <text evidence="2">The sequence shown here is derived from an EMBL/GenBank/DDBJ whole genome shotgun (WGS) entry which is preliminary data.</text>
</comment>
<dbReference type="AlphaFoldDB" id="A0AAP0KCX4"/>